<proteinExistence type="inferred from homology"/>
<dbReference type="GeneID" id="19902089"/>
<evidence type="ECO:0000256" key="3">
    <source>
        <dbReference type="ARBA" id="ARBA00023015"/>
    </source>
</evidence>
<reference evidence="12" key="1">
    <citation type="submission" date="2012-06" db="EMBL/GenBank/DDBJ databases">
        <title>The genome sequence of Coniosporium apollinis CBS 100218.</title>
        <authorList>
            <consortium name="The Broad Institute Genome Sequencing Platform"/>
            <person name="Cuomo C."/>
            <person name="Gorbushina A."/>
            <person name="Noack S."/>
            <person name="Walker B."/>
            <person name="Young S.K."/>
            <person name="Zeng Q."/>
            <person name="Gargeya S."/>
            <person name="Fitzgerald M."/>
            <person name="Haas B."/>
            <person name="Abouelleil A."/>
            <person name="Alvarado L."/>
            <person name="Arachchi H.M."/>
            <person name="Berlin A.M."/>
            <person name="Chapman S.B."/>
            <person name="Goldberg J."/>
            <person name="Griggs A."/>
            <person name="Gujja S."/>
            <person name="Hansen M."/>
            <person name="Howarth C."/>
            <person name="Imamovic A."/>
            <person name="Larimer J."/>
            <person name="McCowan C."/>
            <person name="Montmayeur A."/>
            <person name="Murphy C."/>
            <person name="Neiman D."/>
            <person name="Pearson M."/>
            <person name="Priest M."/>
            <person name="Roberts A."/>
            <person name="Saif S."/>
            <person name="Shea T."/>
            <person name="Sisk P."/>
            <person name="Sykes S."/>
            <person name="Wortman J."/>
            <person name="Nusbaum C."/>
            <person name="Birren B."/>
        </authorList>
    </citation>
    <scope>NUCLEOTIDE SEQUENCE [LARGE SCALE GENOMIC DNA]</scope>
    <source>
        <strain evidence="12">CBS 100218</strain>
    </source>
</reference>
<dbReference type="PANTHER" id="PTHR47663:SF1">
    <property type="entry name" value="XYLANOLYTIC TRANSCRIPTIONAL ACTIVATOR XLNR-RELATED"/>
    <property type="match status" value="1"/>
</dbReference>
<keyword evidence="1" id="KW-0479">Metal-binding</keyword>
<feature type="region of interest" description="Disordered" evidence="9">
    <location>
        <begin position="683"/>
        <end position="719"/>
    </location>
</feature>
<dbReference type="STRING" id="1168221.R7YUG9"/>
<dbReference type="OrthoDB" id="5284003at2759"/>
<evidence type="ECO:0000256" key="6">
    <source>
        <dbReference type="ARBA" id="ARBA00023163"/>
    </source>
</evidence>
<evidence type="ECO:0000256" key="2">
    <source>
        <dbReference type="ARBA" id="ARBA00022833"/>
    </source>
</evidence>
<dbReference type="Pfam" id="PF00172">
    <property type="entry name" value="Zn_clus"/>
    <property type="match status" value="1"/>
</dbReference>
<keyword evidence="4" id="KW-0238">DNA-binding</keyword>
<dbReference type="RefSeq" id="XP_007780857.1">
    <property type="nucleotide sequence ID" value="XM_007782667.1"/>
</dbReference>
<evidence type="ECO:0000256" key="4">
    <source>
        <dbReference type="ARBA" id="ARBA00023125"/>
    </source>
</evidence>
<keyword evidence="5" id="KW-0010">Activator</keyword>
<evidence type="ECO:0000313" key="11">
    <source>
        <dbReference type="EMBL" id="EON65540.1"/>
    </source>
</evidence>
<evidence type="ECO:0000256" key="1">
    <source>
        <dbReference type="ARBA" id="ARBA00022723"/>
    </source>
</evidence>
<feature type="domain" description="Zn(2)-C6 fungal-type" evidence="10">
    <location>
        <begin position="651"/>
        <end position="681"/>
    </location>
</feature>
<dbReference type="InterPro" id="IPR007219">
    <property type="entry name" value="XnlR_reg_dom"/>
</dbReference>
<dbReference type="InterPro" id="IPR036864">
    <property type="entry name" value="Zn2-C6_fun-type_DNA-bd_sf"/>
</dbReference>
<gene>
    <name evidence="11" type="ORF">W97_04778</name>
</gene>
<dbReference type="OMA" id="MPEYSGM"/>
<dbReference type="GO" id="GO:0006351">
    <property type="term" value="P:DNA-templated transcription"/>
    <property type="evidence" value="ECO:0007669"/>
    <property type="project" value="InterPro"/>
</dbReference>
<evidence type="ECO:0000313" key="12">
    <source>
        <dbReference type="Proteomes" id="UP000016924"/>
    </source>
</evidence>
<dbReference type="GO" id="GO:0008270">
    <property type="term" value="F:zinc ion binding"/>
    <property type="evidence" value="ECO:0007669"/>
    <property type="project" value="InterPro"/>
</dbReference>
<dbReference type="SMART" id="SM00066">
    <property type="entry name" value="GAL4"/>
    <property type="match status" value="1"/>
</dbReference>
<evidence type="ECO:0000256" key="9">
    <source>
        <dbReference type="SAM" id="MobiDB-lite"/>
    </source>
</evidence>
<feature type="compositionally biased region" description="Polar residues" evidence="9">
    <location>
        <begin position="706"/>
        <end position="719"/>
    </location>
</feature>
<feature type="region of interest" description="Disordered" evidence="9">
    <location>
        <begin position="612"/>
        <end position="647"/>
    </location>
</feature>
<comment type="similarity">
    <text evidence="8">Belongs to the xlnR/xlr1 family.</text>
</comment>
<dbReference type="Pfam" id="PF04082">
    <property type="entry name" value="Fungal_trans"/>
    <property type="match status" value="1"/>
</dbReference>
<dbReference type="GO" id="GO:0003677">
    <property type="term" value="F:DNA binding"/>
    <property type="evidence" value="ECO:0007669"/>
    <property type="project" value="UniProtKB-KW"/>
</dbReference>
<evidence type="ECO:0000256" key="8">
    <source>
        <dbReference type="ARBA" id="ARBA00037990"/>
    </source>
</evidence>
<dbReference type="PANTHER" id="PTHR47663">
    <property type="entry name" value="XYLANOLYTIC TRANSCRIPTIONAL ACTIVATOR XLNR-RELATED"/>
    <property type="match status" value="1"/>
</dbReference>
<organism evidence="11 12">
    <name type="scientific">Coniosporium apollinis (strain CBS 100218)</name>
    <name type="common">Rock-inhabiting black yeast</name>
    <dbReference type="NCBI Taxonomy" id="1168221"/>
    <lineage>
        <taxon>Eukaryota</taxon>
        <taxon>Fungi</taxon>
        <taxon>Dikarya</taxon>
        <taxon>Ascomycota</taxon>
        <taxon>Pezizomycotina</taxon>
        <taxon>Dothideomycetes</taxon>
        <taxon>Dothideomycetes incertae sedis</taxon>
        <taxon>Coniosporium</taxon>
    </lineage>
</organism>
<evidence type="ECO:0000256" key="7">
    <source>
        <dbReference type="ARBA" id="ARBA00023242"/>
    </source>
</evidence>
<protein>
    <recommendedName>
        <fullName evidence="10">Zn(2)-C6 fungal-type domain-containing protein</fullName>
    </recommendedName>
</protein>
<dbReference type="Proteomes" id="UP000016924">
    <property type="component" value="Unassembled WGS sequence"/>
</dbReference>
<keyword evidence="7" id="KW-0539">Nucleus</keyword>
<dbReference type="CDD" id="cd12148">
    <property type="entry name" value="fungal_TF_MHR"/>
    <property type="match status" value="1"/>
</dbReference>
<keyword evidence="12" id="KW-1185">Reference proteome</keyword>
<dbReference type="AlphaFoldDB" id="R7YUG9"/>
<dbReference type="CDD" id="cd00067">
    <property type="entry name" value="GAL4"/>
    <property type="match status" value="1"/>
</dbReference>
<dbReference type="SUPFAM" id="SSF57701">
    <property type="entry name" value="Zn2/Cys6 DNA-binding domain"/>
    <property type="match status" value="1"/>
</dbReference>
<dbReference type="InterPro" id="IPR051439">
    <property type="entry name" value="XlnR/Xlr1"/>
</dbReference>
<evidence type="ECO:0000259" key="10">
    <source>
        <dbReference type="PROSITE" id="PS50048"/>
    </source>
</evidence>
<dbReference type="EMBL" id="JH767574">
    <property type="protein sequence ID" value="EON65540.1"/>
    <property type="molecule type" value="Genomic_DNA"/>
</dbReference>
<dbReference type="Gene3D" id="4.10.240.10">
    <property type="entry name" value="Zn(2)-C6 fungal-type DNA-binding domain"/>
    <property type="match status" value="1"/>
</dbReference>
<dbReference type="PROSITE" id="PS50048">
    <property type="entry name" value="ZN2_CY6_FUNGAL_2"/>
    <property type="match status" value="1"/>
</dbReference>
<keyword evidence="6" id="KW-0804">Transcription</keyword>
<name>R7YUG9_CONA1</name>
<dbReference type="CDD" id="cd09917">
    <property type="entry name" value="F-box_SF"/>
    <property type="match status" value="1"/>
</dbReference>
<dbReference type="HOGENOM" id="CLU_266976_0_0_1"/>
<feature type="compositionally biased region" description="Polar residues" evidence="9">
    <location>
        <begin position="622"/>
        <end position="637"/>
    </location>
</feature>
<accession>R7YUG9</accession>
<dbReference type="PROSITE" id="PS00463">
    <property type="entry name" value="ZN2_CY6_FUNGAL_1"/>
    <property type="match status" value="1"/>
</dbReference>
<dbReference type="GO" id="GO:0000981">
    <property type="term" value="F:DNA-binding transcription factor activity, RNA polymerase II-specific"/>
    <property type="evidence" value="ECO:0007669"/>
    <property type="project" value="InterPro"/>
</dbReference>
<evidence type="ECO:0000256" key="5">
    <source>
        <dbReference type="ARBA" id="ARBA00023159"/>
    </source>
</evidence>
<keyword evidence="2" id="KW-0862">Zinc</keyword>
<dbReference type="eggNOG" id="ENOG502QT79">
    <property type="taxonomic scope" value="Eukaryota"/>
</dbReference>
<sequence>MPYLPSTPCLARADVVEFAKKTPKQFSDLSVDIKTLIVEHIARPTDLVRVCLTCKQLHEIAVRFLYNCVVLDVGSSMISELSAFLNPRNIGLPLIRKLDLYQSDMDSCCIQVHQARQQQANFAIRMILELLPENILEDMSWYPWTEFSTDNLLLLFKKQKRLQWAEGILTDRDVLPELEKLPNFDTMFSKITKVGLYPNRTRVLNYCGAIMKRAPKVERLILHALFDDGEEQITSRELNDSSTGPGLITTSIFGHMSPFAKCTPLALTDVTLQKIHLRYAAETYCKFIDFGTVQELRIFSCSGADALLAELSKSTKLPQKLRVLEFKHEDNAEEDALNALDGFLCLVTGIEILTIDIQGVRSLPASAGITRHSRTLNQLTVHTYRNSRPSDEEEHVYEHTPFQDICKCSQLEQLSVGFPATSLVRDTTDSFKHWVECLNDLPDLVTLHITTWPNNLPSTSLLPRKIYEQLLAGLAQFIFKGRPKLAVIAFGSSDKVYDREDSKNQVIFVRGKQVDPLRNETYDPKFPRTSTSSAAPRALLTMQRDSPPAFSRTAWMNSPMSQYPPPPLPDQQHYPPLYPAVSAAQLAETSQQVQEQLQHYNQSVNAQPIYPKVEPSLLDPNHANNVNNGEPRATSQAGPDGQAKGNRLRKACDSCSIRKVKCDESGPPCRACAALDIPCTFERPSRRRGPPNRHAEAIKKRRLESPTASGLSTPSSPTNAAHALASLSSHPTLSAESICSLDVIDLLVNDYFTYIHPLCPFPHEPSFREAYRKREDYTNRPFLALLSSMIGILVASFPRKPRQHLKARGKENLFPNHMSLVNRCQQVCVAARGSGYLEKDDLNVYDAATSYFLGLTGAYTFRWRQCRLYFGECLTIIRSLGLHHHSNHEPFGVAPVLPGLDGSRPGSVDFITQEMCRRLFWTVFVGMKSMQQLGATYGELVILPSTPSEPHPPLPLEVDDIYIYPAHIEQQPPGVVSLITGFNLNVQIYLSYEPLVTMEIAYGIDHCFDWERQKHVIVGSLKACKRALDRVPPELGMWPPADQYGGQQGQSYYPNMQYHDPALIGSFDADPEASLEERRRVQFEIQKANVYVSHLATRSHIVEKYWNLAEVHIRMKGTGSASTSPGIAAAGLDAMMGQPSTPGYDLTDQEMGAERESIVKDLLVVLGSISQINMEPNADSLTQKIRSIASTLLDDGPKIRKGVVAHQAQQYLARFLEILVSLERVSPANGVQEHQLDDEESELRHWADLREYQTKFNEAGGVFGFA</sequence>
<dbReference type="InterPro" id="IPR001138">
    <property type="entry name" value="Zn2Cys6_DnaBD"/>
</dbReference>
<keyword evidence="3" id="KW-0805">Transcription regulation</keyword>